<feature type="repeat" description="FG-GAP" evidence="11">
    <location>
        <begin position="1479"/>
        <end position="1532"/>
    </location>
</feature>
<dbReference type="PROSITE" id="PS50235">
    <property type="entry name" value="USP_3"/>
    <property type="match status" value="1"/>
</dbReference>
<protein>
    <recommendedName>
        <fullName evidence="18">CAP-Gly domain-containing protein</fullName>
    </recommendedName>
</protein>
<feature type="region of interest" description="Disordered" evidence="13">
    <location>
        <begin position="553"/>
        <end position="646"/>
    </location>
</feature>
<dbReference type="GO" id="GO:0009897">
    <property type="term" value="C:external side of plasma membrane"/>
    <property type="evidence" value="ECO:0007669"/>
    <property type="project" value="TreeGrafter"/>
</dbReference>
<evidence type="ECO:0000256" key="11">
    <source>
        <dbReference type="PROSITE-ProRule" id="PRU00803"/>
    </source>
</evidence>
<feature type="repeat" description="FG-GAP" evidence="11">
    <location>
        <begin position="1363"/>
        <end position="1421"/>
    </location>
</feature>
<dbReference type="InterPro" id="IPR028994">
    <property type="entry name" value="Integrin_alpha_N"/>
</dbReference>
<dbReference type="Proteomes" id="UP001175271">
    <property type="component" value="Unassembled WGS sequence"/>
</dbReference>
<keyword evidence="4" id="KW-0732">Signal</keyword>
<feature type="repeat" description="FG-GAP" evidence="11">
    <location>
        <begin position="1220"/>
        <end position="1285"/>
    </location>
</feature>
<evidence type="ECO:0000256" key="2">
    <source>
        <dbReference type="ARBA" id="ARBA00008054"/>
    </source>
</evidence>
<feature type="compositionally biased region" description="Basic residues" evidence="13">
    <location>
        <begin position="1"/>
        <end position="12"/>
    </location>
</feature>
<dbReference type="GO" id="GO:0007160">
    <property type="term" value="P:cell-matrix adhesion"/>
    <property type="evidence" value="ECO:0007669"/>
    <property type="project" value="TreeGrafter"/>
</dbReference>
<dbReference type="Gene3D" id="2.30.30.190">
    <property type="entry name" value="CAP Gly-rich-like domain"/>
    <property type="match status" value="2"/>
</dbReference>
<dbReference type="InterPro" id="IPR000938">
    <property type="entry name" value="CAP-Gly_domain"/>
</dbReference>
<feature type="region of interest" description="Disordered" evidence="13">
    <location>
        <begin position="1"/>
        <end position="33"/>
    </location>
</feature>
<accession>A0AA39I573</accession>
<evidence type="ECO:0000256" key="9">
    <source>
        <dbReference type="ARBA" id="ARBA00023170"/>
    </source>
</evidence>
<dbReference type="InterPro" id="IPR036859">
    <property type="entry name" value="CAP-Gly_dom_sf"/>
</dbReference>
<feature type="region of interest" description="Disordered" evidence="13">
    <location>
        <begin position="269"/>
        <end position="300"/>
    </location>
</feature>
<evidence type="ECO:0000256" key="12">
    <source>
        <dbReference type="RuleBase" id="RU003762"/>
    </source>
</evidence>
<keyword evidence="9 12" id="KW-0675">Receptor</keyword>
<dbReference type="Gene3D" id="2.130.10.130">
    <property type="entry name" value="Integrin alpha, N-terminal"/>
    <property type="match status" value="1"/>
</dbReference>
<sequence>MYRHNSLKKGARSRQTTNDFGRTENSTNKSTDPFACLTNAGSAEILRAGLLKKELPGYIIEEQRKKGTPQVTDVRVERGTLLEPLRDITSQVRTELDYACLTSSSGSESCQEYFKCIDLSSTNVYLAANVAQDVELLDPVEVSILRGVMDCEVRYELFYHKDLFHFIYTLGRGDTVCVEIVDNRRAGRTKVVMGCLEFIGEPNPGKGTKYGIRIEEGEEGDMNGMIEGRRLFHAPDRGAVLVGAERLKRPTAPLLERFNDSSFYLTADTDFDESPPNSYRMRQQWRESQPMSTGSYAEPERVRHVPITIISPSNSAELANHGSSSHSISLQSKGTKSIKGSSPPSSKTNSLKKSFGNLIPGRRKSPTSRPSPIQRDYYDGNFHAAQYDVPPPEEEHSTFYMAKNGKKYPTSRTISPVERRYDSPPSIEASNTIVFEEPENSVSGTIADETRRMRDSDLVNGIRENERIVWFDSRGIKHVGVVKWIGRLEGYPNIYLGIEFEDKCGGGNGWWRGEHFFNSKTDHAAFIPINMCMAEKHMQAQMQLHSFEASCAKNRQPRMPPPSYVSVSPPSTLEQQPPPSYAVAANPGQPGSQGYSGHNSKWQPQTIAQRPRLVDKGTRVVTNAYSPPGTGVGRKSPPIHYRSIQENSSNGDYGGIAINSCVEVAYKGDVRYGVVEWIGEAVEKATQRVQRVAIVILDNDPPLDWERVLDHLDEMPSMSPTTQSAIFKSSNLSAIVPISALRTDARFVSNSAPVTNGSNGYRHPTGKGSPPAESCAVLNFGNVDSGIEKNPCGPSKDITALKGRFKGIQGHCNSCYLDATLYAMFVQSSEFDYILGRQRKNGDIPEYDELLKILTTEIVYPLRKFHYVRADHVLKFRQLLSRLLPEMNGLTCDEKDPEEILNVLFNDLLKVKPMLRLRNMADGTSHESFLCPLIAEDMWSPEQLQLITLQYLFERSMYSSNVQFEELPKTLIVQLPRSGQQKLFDKIVPNIELDLTHLLYGGLRPCRTCSSQADVMCPECFLTNPLLLNEVTFCKRCFQKAHIDKEDHSPKNLEPCSARRGVDRETIKEQYLQLTAVLSINTSHYVSFVRTYNNSWLFFDSMADRHGLSDGYNVPNATLCDSISQWLSPLGVQRLHETLRTEGRLPQEVYKDPMVNRLLTDCYICFYTLVGPSSPTTRRPRCLMRSPTSMASQLIQSLISWALVAFALTIGASSAFNVDTHYPIVHTRPVGSQFGYALAFYHSPIARRDMLIVGAPRDSSEALRRDVRQSGAVFECQVDGRNCRELMLDRTGNEHRLNGSRSLPISEKSFQLMGATVAASRDGSSVLACAPHYKYFFSRFEVVEPVGTCWYGSGSLANIREFSPCRQEPERHGYHRFGYGMCGFSAAIPDEGDGLFIGAPGNYYWQGSVFSQNLTSPSIRPNTLESPKEFDNQMLGYSTTVGDFDGDGEADIVAGVPRGDDLRGMVAIYTKELRWIANLTDPNGQAGQYFGHVIAVGDVNNDGLDDIIVGSPFYTDYKSVKDLRTQELKPQYEVGKISVFLQRSRPGAFEHPIHIVGKVQWGRLGFSVAFAGDLNHDGFGDFVVGAPMEGGHGAVYIFHGASDGVRKTPTQRIAPGDLRGVRPDVKTFGFSLAAGRDVDENKFPDIAVGAQESATAFVLRTKPVLTVTGSVSTSKKTISLEERNCASDRGPMACEELRLCVQFDGELDDRNEHLQLLLQLRLDAKALSPRAFFAYRDLLRKTGVSVHRTAASREFPDVVEQRLLLRRGEERCEELRIYVPNSIRDKINPIHIAVNYSYEPREFHDFPGYFEPAVDTTVPQTFSTDLIIDKNCGPDGECIPDLQLHASP</sequence>
<dbReference type="GO" id="GO:0048513">
    <property type="term" value="P:animal organ development"/>
    <property type="evidence" value="ECO:0007669"/>
    <property type="project" value="UniProtKB-ARBA"/>
</dbReference>
<dbReference type="InterPro" id="IPR013519">
    <property type="entry name" value="Int_alpha_beta-p"/>
</dbReference>
<feature type="domain" description="USP" evidence="14">
    <location>
        <begin position="806"/>
        <end position="1170"/>
    </location>
</feature>
<dbReference type="InterPro" id="IPR001394">
    <property type="entry name" value="Peptidase_C19_UCH"/>
</dbReference>
<dbReference type="InterPro" id="IPR038765">
    <property type="entry name" value="Papain-like_cys_pep_sf"/>
</dbReference>
<evidence type="ECO:0008006" key="18">
    <source>
        <dbReference type="Google" id="ProtNLM"/>
    </source>
</evidence>
<evidence type="ECO:0000256" key="5">
    <source>
        <dbReference type="ARBA" id="ARBA00022737"/>
    </source>
</evidence>
<evidence type="ECO:0000313" key="16">
    <source>
        <dbReference type="EMBL" id="KAK0416574.1"/>
    </source>
</evidence>
<dbReference type="InterPro" id="IPR032695">
    <property type="entry name" value="Integrin_dom_sf"/>
</dbReference>
<dbReference type="GO" id="GO:0008305">
    <property type="term" value="C:integrin complex"/>
    <property type="evidence" value="ECO:0007669"/>
    <property type="project" value="InterPro"/>
</dbReference>
<dbReference type="GO" id="GO:0007229">
    <property type="term" value="P:integrin-mediated signaling pathway"/>
    <property type="evidence" value="ECO:0007669"/>
    <property type="project" value="UniProtKB-KW"/>
</dbReference>
<proteinExistence type="inferred from homology"/>
<evidence type="ECO:0000256" key="6">
    <source>
        <dbReference type="ARBA" id="ARBA00022889"/>
    </source>
</evidence>
<dbReference type="GO" id="GO:0033627">
    <property type="term" value="P:cell adhesion mediated by integrin"/>
    <property type="evidence" value="ECO:0007669"/>
    <property type="project" value="TreeGrafter"/>
</dbReference>
<evidence type="ECO:0000256" key="3">
    <source>
        <dbReference type="ARBA" id="ARBA00022553"/>
    </source>
</evidence>
<dbReference type="EMBL" id="JAUCMV010000002">
    <property type="protein sequence ID" value="KAK0416574.1"/>
    <property type="molecule type" value="Genomic_DNA"/>
</dbReference>
<dbReference type="Pfam" id="PF01839">
    <property type="entry name" value="FG-GAP"/>
    <property type="match status" value="3"/>
</dbReference>
<evidence type="ECO:0000256" key="10">
    <source>
        <dbReference type="ARBA" id="ARBA00023180"/>
    </source>
</evidence>
<feature type="domain" description="CAP-Gly" evidence="15">
    <location>
        <begin position="486"/>
        <end position="528"/>
    </location>
</feature>
<dbReference type="PANTHER" id="PTHR23220:SF133">
    <property type="entry name" value="INTEGRIN ALPHA-PS2"/>
    <property type="match status" value="1"/>
</dbReference>
<dbReference type="Gene3D" id="3.90.70.10">
    <property type="entry name" value="Cysteine proteinases"/>
    <property type="match status" value="1"/>
</dbReference>
<feature type="repeat" description="FG-GAP" evidence="11">
    <location>
        <begin position="1550"/>
        <end position="1607"/>
    </location>
</feature>
<feature type="region of interest" description="Disordered" evidence="13">
    <location>
        <begin position="315"/>
        <end position="377"/>
    </location>
</feature>
<dbReference type="SUPFAM" id="SSF54001">
    <property type="entry name" value="Cysteine proteinases"/>
    <property type="match status" value="1"/>
</dbReference>
<feature type="compositionally biased region" description="Polar residues" evidence="13">
    <location>
        <begin position="275"/>
        <end position="295"/>
    </location>
</feature>
<dbReference type="PRINTS" id="PR01185">
    <property type="entry name" value="INTEGRINA"/>
</dbReference>
<evidence type="ECO:0000256" key="13">
    <source>
        <dbReference type="SAM" id="MobiDB-lite"/>
    </source>
</evidence>
<dbReference type="Pfam" id="PF08441">
    <property type="entry name" value="Integrin_A_Ig_1"/>
    <property type="match status" value="1"/>
</dbReference>
<comment type="caution">
    <text evidence="16">The sequence shown here is derived from an EMBL/GenBank/DDBJ whole genome shotgun (WGS) entry which is preliminary data.</text>
</comment>
<organism evidence="16 17">
    <name type="scientific">Steinernema hermaphroditum</name>
    <dbReference type="NCBI Taxonomy" id="289476"/>
    <lineage>
        <taxon>Eukaryota</taxon>
        <taxon>Metazoa</taxon>
        <taxon>Ecdysozoa</taxon>
        <taxon>Nematoda</taxon>
        <taxon>Chromadorea</taxon>
        <taxon>Rhabditida</taxon>
        <taxon>Tylenchina</taxon>
        <taxon>Panagrolaimomorpha</taxon>
        <taxon>Strongyloidoidea</taxon>
        <taxon>Steinernematidae</taxon>
        <taxon>Steinernema</taxon>
    </lineage>
</organism>
<dbReference type="PROSITE" id="PS50245">
    <property type="entry name" value="CAP_GLY_2"/>
    <property type="match status" value="1"/>
</dbReference>
<dbReference type="SMART" id="SM01052">
    <property type="entry name" value="CAP_GLY"/>
    <property type="match status" value="2"/>
</dbReference>
<comment type="subcellular location">
    <subcellularLocation>
        <location evidence="1 12">Membrane</location>
        <topology evidence="1 12">Single-pass type I membrane protein</topology>
    </subcellularLocation>
</comment>
<dbReference type="SUPFAM" id="SSF69179">
    <property type="entry name" value="Integrin domains"/>
    <property type="match status" value="1"/>
</dbReference>
<keyword evidence="7 12" id="KW-0401">Integrin</keyword>
<evidence type="ECO:0000256" key="8">
    <source>
        <dbReference type="ARBA" id="ARBA00023136"/>
    </source>
</evidence>
<dbReference type="InterPro" id="IPR028889">
    <property type="entry name" value="USP"/>
</dbReference>
<dbReference type="SMART" id="SM00191">
    <property type="entry name" value="Int_alpha"/>
    <property type="match status" value="6"/>
</dbReference>
<feature type="compositionally biased region" description="Low complexity" evidence="13">
    <location>
        <begin position="323"/>
        <end position="348"/>
    </location>
</feature>
<dbReference type="GO" id="GO:0016579">
    <property type="term" value="P:protein deubiquitination"/>
    <property type="evidence" value="ECO:0007669"/>
    <property type="project" value="InterPro"/>
</dbReference>
<feature type="compositionally biased region" description="Polar residues" evidence="13">
    <location>
        <begin position="13"/>
        <end position="31"/>
    </location>
</feature>
<reference evidence="16" key="1">
    <citation type="submission" date="2023-06" db="EMBL/GenBank/DDBJ databases">
        <title>Genomic analysis of the entomopathogenic nematode Steinernema hermaphroditum.</title>
        <authorList>
            <person name="Schwarz E.M."/>
            <person name="Heppert J.K."/>
            <person name="Baniya A."/>
            <person name="Schwartz H.T."/>
            <person name="Tan C.-H."/>
            <person name="Antoshechkin I."/>
            <person name="Sternberg P.W."/>
            <person name="Goodrich-Blair H."/>
            <person name="Dillman A.R."/>
        </authorList>
    </citation>
    <scope>NUCLEOTIDE SEQUENCE</scope>
    <source>
        <strain evidence="16">PS9179</strain>
        <tissue evidence="16">Whole animal</tissue>
    </source>
</reference>
<dbReference type="InterPro" id="IPR013649">
    <property type="entry name" value="Integrin_alpha_Ig-like_1"/>
</dbReference>
<dbReference type="InterPro" id="IPR013517">
    <property type="entry name" value="FG-GAP"/>
</dbReference>
<evidence type="ECO:0000256" key="1">
    <source>
        <dbReference type="ARBA" id="ARBA00004479"/>
    </source>
</evidence>
<keyword evidence="5" id="KW-0677">Repeat</keyword>
<evidence type="ECO:0000256" key="4">
    <source>
        <dbReference type="ARBA" id="ARBA00022729"/>
    </source>
</evidence>
<dbReference type="GO" id="GO:0004843">
    <property type="term" value="F:cysteine-type deubiquitinase activity"/>
    <property type="evidence" value="ECO:0007669"/>
    <property type="project" value="InterPro"/>
</dbReference>
<dbReference type="PANTHER" id="PTHR23220">
    <property type="entry name" value="INTEGRIN ALPHA"/>
    <property type="match status" value="1"/>
</dbReference>
<dbReference type="GO" id="GO:0005178">
    <property type="term" value="F:integrin binding"/>
    <property type="evidence" value="ECO:0007669"/>
    <property type="project" value="TreeGrafter"/>
</dbReference>
<keyword evidence="6 12" id="KW-0130">Cell adhesion</keyword>
<keyword evidence="3" id="KW-0597">Phosphoprotein</keyword>
<dbReference type="PROSITE" id="PS51470">
    <property type="entry name" value="FG_GAP"/>
    <property type="match status" value="6"/>
</dbReference>
<gene>
    <name evidence="16" type="ORF">QR680_012569</name>
</gene>
<keyword evidence="8" id="KW-0472">Membrane</keyword>
<evidence type="ECO:0000256" key="7">
    <source>
        <dbReference type="ARBA" id="ARBA00023037"/>
    </source>
</evidence>
<comment type="similarity">
    <text evidence="2 12">Belongs to the integrin alpha chain family.</text>
</comment>
<dbReference type="InterPro" id="IPR000413">
    <property type="entry name" value="Integrin_alpha"/>
</dbReference>
<evidence type="ECO:0000259" key="15">
    <source>
        <dbReference type="PROSITE" id="PS50245"/>
    </source>
</evidence>
<evidence type="ECO:0000313" key="17">
    <source>
        <dbReference type="Proteomes" id="UP001175271"/>
    </source>
</evidence>
<name>A0AA39I573_9BILA</name>
<dbReference type="SUPFAM" id="SSF74924">
    <property type="entry name" value="Cap-Gly domain"/>
    <property type="match status" value="2"/>
</dbReference>
<dbReference type="Pfam" id="PF01302">
    <property type="entry name" value="CAP_GLY"/>
    <property type="match status" value="1"/>
</dbReference>
<feature type="repeat" description="FG-GAP" evidence="11">
    <location>
        <begin position="1611"/>
        <end position="1676"/>
    </location>
</feature>
<dbReference type="Pfam" id="PF00443">
    <property type="entry name" value="UCH"/>
    <property type="match status" value="1"/>
</dbReference>
<dbReference type="Gene3D" id="2.60.40.1460">
    <property type="entry name" value="Integrin domains. Chain A, domain 2"/>
    <property type="match status" value="1"/>
</dbReference>
<dbReference type="GO" id="GO:0098609">
    <property type="term" value="P:cell-cell adhesion"/>
    <property type="evidence" value="ECO:0007669"/>
    <property type="project" value="TreeGrafter"/>
</dbReference>
<feature type="compositionally biased region" description="Polar residues" evidence="13">
    <location>
        <begin position="589"/>
        <end position="608"/>
    </location>
</feature>
<keyword evidence="17" id="KW-1185">Reference proteome</keyword>
<evidence type="ECO:0000259" key="14">
    <source>
        <dbReference type="PROSITE" id="PS50235"/>
    </source>
</evidence>
<feature type="repeat" description="FG-GAP" evidence="11">
    <location>
        <begin position="1422"/>
        <end position="1478"/>
    </location>
</feature>
<keyword evidence="10" id="KW-0325">Glycoprotein</keyword>
<dbReference type="SUPFAM" id="SSF69318">
    <property type="entry name" value="Integrin alpha N-terminal domain"/>
    <property type="match status" value="1"/>
</dbReference>